<dbReference type="AlphaFoldDB" id="A0A8C0WID7"/>
<evidence type="ECO:0000313" key="11">
    <source>
        <dbReference type="Ensembl" id="ENSCCNP00000011390.1"/>
    </source>
</evidence>
<dbReference type="PANTHER" id="PTHR22800">
    <property type="entry name" value="C-TYPE LECTIN PROTEINS"/>
    <property type="match status" value="1"/>
</dbReference>
<evidence type="ECO:0000256" key="3">
    <source>
        <dbReference type="ARBA" id="ARBA00022734"/>
    </source>
</evidence>
<feature type="compositionally biased region" description="Low complexity" evidence="8">
    <location>
        <begin position="23"/>
        <end position="33"/>
    </location>
</feature>
<dbReference type="InterPro" id="IPR050919">
    <property type="entry name" value="NKG2/CD94_NK_receptors"/>
</dbReference>
<feature type="domain" description="C-type lectin" evidence="10">
    <location>
        <begin position="113"/>
        <end position="216"/>
    </location>
</feature>
<keyword evidence="6 9" id="KW-0472">Membrane</keyword>
<comment type="subcellular location">
    <subcellularLocation>
        <location evidence="1">Cell membrane</location>
        <topology evidence="1">Single-pass type II membrane protein</topology>
    </subcellularLocation>
</comment>
<protein>
    <recommendedName>
        <fullName evidence="10">C-type lectin domain-containing protein</fullName>
    </recommendedName>
</protein>
<dbReference type="Ensembl" id="ENSCCNT00000014913.1">
    <property type="protein sequence ID" value="ENSCCNP00000011390.1"/>
    <property type="gene ID" value="ENSCCNG00000011805.1"/>
</dbReference>
<evidence type="ECO:0000256" key="5">
    <source>
        <dbReference type="ARBA" id="ARBA00022989"/>
    </source>
</evidence>
<evidence type="ECO:0000256" key="9">
    <source>
        <dbReference type="SAM" id="Phobius"/>
    </source>
</evidence>
<dbReference type="GO" id="GO:0030246">
    <property type="term" value="F:carbohydrate binding"/>
    <property type="evidence" value="ECO:0007669"/>
    <property type="project" value="UniProtKB-KW"/>
</dbReference>
<gene>
    <name evidence="11" type="primary">LOC109692062</name>
</gene>
<keyword evidence="4" id="KW-0735">Signal-anchor</keyword>
<proteinExistence type="predicted"/>
<keyword evidence="3" id="KW-0430">Lectin</keyword>
<organism evidence="11">
    <name type="scientific">Castor canadensis</name>
    <name type="common">American beaver</name>
    <dbReference type="NCBI Taxonomy" id="51338"/>
    <lineage>
        <taxon>Eukaryota</taxon>
        <taxon>Metazoa</taxon>
        <taxon>Chordata</taxon>
        <taxon>Craniata</taxon>
        <taxon>Vertebrata</taxon>
        <taxon>Euteleostomi</taxon>
        <taxon>Mammalia</taxon>
        <taxon>Eutheria</taxon>
        <taxon>Euarchontoglires</taxon>
        <taxon>Glires</taxon>
        <taxon>Rodentia</taxon>
        <taxon>Castorimorpha</taxon>
        <taxon>Castoridae</taxon>
        <taxon>Castor</taxon>
    </lineage>
</organism>
<evidence type="ECO:0000256" key="2">
    <source>
        <dbReference type="ARBA" id="ARBA00022692"/>
    </source>
</evidence>
<name>A0A8C0WID7_CASCN</name>
<keyword evidence="2 9" id="KW-0812">Transmembrane</keyword>
<reference evidence="11" key="1">
    <citation type="submission" date="2023-09" db="UniProtKB">
        <authorList>
            <consortium name="Ensembl"/>
        </authorList>
    </citation>
    <scope>IDENTIFICATION</scope>
</reference>
<evidence type="ECO:0000259" key="10">
    <source>
        <dbReference type="PROSITE" id="PS50041"/>
    </source>
</evidence>
<dbReference type="SMART" id="SM00034">
    <property type="entry name" value="CLECT"/>
    <property type="match status" value="1"/>
</dbReference>
<accession>A0A8C0WID7</accession>
<dbReference type="Gene3D" id="3.10.100.10">
    <property type="entry name" value="Mannose-Binding Protein A, subunit A"/>
    <property type="match status" value="1"/>
</dbReference>
<evidence type="ECO:0000256" key="4">
    <source>
        <dbReference type="ARBA" id="ARBA00022968"/>
    </source>
</evidence>
<evidence type="ECO:0000256" key="7">
    <source>
        <dbReference type="ARBA" id="ARBA00023180"/>
    </source>
</evidence>
<dbReference type="PANTHER" id="PTHR22800:SF242">
    <property type="entry name" value="NKG2-A_NKG2-B TYPE II INTEGRAL MEMBRANE PROTEIN"/>
    <property type="match status" value="1"/>
</dbReference>
<dbReference type="PROSITE" id="PS50041">
    <property type="entry name" value="C_TYPE_LECTIN_2"/>
    <property type="match status" value="1"/>
</dbReference>
<dbReference type="Pfam" id="PF00059">
    <property type="entry name" value="Lectin_C"/>
    <property type="match status" value="1"/>
</dbReference>
<dbReference type="InterPro" id="IPR033992">
    <property type="entry name" value="NKR-like_CTLD"/>
</dbReference>
<dbReference type="InterPro" id="IPR016187">
    <property type="entry name" value="CTDL_fold"/>
</dbReference>
<feature type="transmembrane region" description="Helical" evidence="9">
    <location>
        <begin position="69"/>
        <end position="91"/>
    </location>
</feature>
<dbReference type="InterPro" id="IPR001304">
    <property type="entry name" value="C-type_lectin-like"/>
</dbReference>
<dbReference type="GO" id="GO:0045954">
    <property type="term" value="P:positive regulation of natural killer cell mediated cytotoxicity"/>
    <property type="evidence" value="ECO:0007669"/>
    <property type="project" value="TreeGrafter"/>
</dbReference>
<keyword evidence="7" id="KW-0325">Glycoprotein</keyword>
<dbReference type="SUPFAM" id="SSF56436">
    <property type="entry name" value="C-type lectin-like"/>
    <property type="match status" value="1"/>
</dbReference>
<dbReference type="CDD" id="cd03593">
    <property type="entry name" value="CLECT_NK_receptors_like"/>
    <property type="match status" value="1"/>
</dbReference>
<evidence type="ECO:0000256" key="6">
    <source>
        <dbReference type="ARBA" id="ARBA00023136"/>
    </source>
</evidence>
<sequence length="219" mass="24915">MSNQGVVYSELNLPKYPRKQQSKSKVTQSSTSEQEITYVELNFQNTSQKLPENDQDYHWKGFPSPPEKLIAGILGILCFVLLVAVVLILLLDNSHNLSSASNCGRCPKEWLTYYNSCYYISVEKETWNESLMSCASKNSTLLYIDNEEELKFLKFLSHLSWIGVFRNSSYHSWVFMTNSPFKPQITSSRDEHKCAILSSSGLTSSSCSSSNIYICKNKL</sequence>
<keyword evidence="5 9" id="KW-1133">Transmembrane helix</keyword>
<dbReference type="GO" id="GO:0005886">
    <property type="term" value="C:plasma membrane"/>
    <property type="evidence" value="ECO:0007669"/>
    <property type="project" value="UniProtKB-SubCell"/>
</dbReference>
<evidence type="ECO:0000256" key="8">
    <source>
        <dbReference type="SAM" id="MobiDB-lite"/>
    </source>
</evidence>
<feature type="region of interest" description="Disordered" evidence="8">
    <location>
        <begin position="1"/>
        <end position="33"/>
    </location>
</feature>
<dbReference type="GO" id="GO:0002223">
    <property type="term" value="P:stimulatory C-type lectin receptor signaling pathway"/>
    <property type="evidence" value="ECO:0007669"/>
    <property type="project" value="TreeGrafter"/>
</dbReference>
<evidence type="ECO:0000256" key="1">
    <source>
        <dbReference type="ARBA" id="ARBA00004401"/>
    </source>
</evidence>
<dbReference type="InterPro" id="IPR016186">
    <property type="entry name" value="C-type_lectin-like/link_sf"/>
</dbReference>